<reference evidence="12" key="1">
    <citation type="submission" date="2021-01" db="EMBL/GenBank/DDBJ databases">
        <title>Genome public.</title>
        <authorList>
            <person name="Liu C."/>
            <person name="Sun Q."/>
        </authorList>
    </citation>
    <scope>NUCLEOTIDE SEQUENCE</scope>
    <source>
        <strain evidence="12">YIM B02565</strain>
    </source>
</reference>
<dbReference type="Gene3D" id="3.40.640.10">
    <property type="entry name" value="Type I PLP-dependent aspartate aminotransferase-like (Major domain)"/>
    <property type="match status" value="1"/>
</dbReference>
<keyword evidence="7 10" id="KW-0663">Pyridoxal phosphate</keyword>
<dbReference type="PROSITE" id="PS00599">
    <property type="entry name" value="AA_TRANSFER_CLASS_2"/>
    <property type="match status" value="1"/>
</dbReference>
<evidence type="ECO:0000259" key="11">
    <source>
        <dbReference type="Pfam" id="PF00155"/>
    </source>
</evidence>
<evidence type="ECO:0000256" key="7">
    <source>
        <dbReference type="ARBA" id="ARBA00022898"/>
    </source>
</evidence>
<evidence type="ECO:0000256" key="6">
    <source>
        <dbReference type="ARBA" id="ARBA00022679"/>
    </source>
</evidence>
<evidence type="ECO:0000256" key="5">
    <source>
        <dbReference type="ARBA" id="ARBA00022605"/>
    </source>
</evidence>
<evidence type="ECO:0000256" key="2">
    <source>
        <dbReference type="ARBA" id="ARBA00007970"/>
    </source>
</evidence>
<keyword evidence="6 12" id="KW-0808">Transferase</keyword>
<comment type="similarity">
    <text evidence="2">Belongs to the class-II pyridoxal-phosphate-dependent aminotransferase family. Histidinol-phosphate aminotransferase subfamily.</text>
</comment>
<keyword evidence="4 12" id="KW-0032">Aminotransferase</keyword>
<protein>
    <submittedName>
        <fullName evidence="12">Histidinol-phosphate transaminase</fullName>
        <ecNumber evidence="12">2.6.1.9</ecNumber>
    </submittedName>
</protein>
<gene>
    <name evidence="12" type="primary">hisC</name>
    <name evidence="12" type="ORF">JK634_11375</name>
</gene>
<organism evidence="12 13">
    <name type="scientific">Clostridium paridis</name>
    <dbReference type="NCBI Taxonomy" id="2803863"/>
    <lineage>
        <taxon>Bacteria</taxon>
        <taxon>Bacillati</taxon>
        <taxon>Bacillota</taxon>
        <taxon>Clostridia</taxon>
        <taxon>Eubacteriales</taxon>
        <taxon>Clostridiaceae</taxon>
        <taxon>Clostridium</taxon>
    </lineage>
</organism>
<keyword evidence="8" id="KW-0368">Histidine biosynthesis</keyword>
<dbReference type="InterPro" id="IPR015424">
    <property type="entry name" value="PyrdxlP-dep_Trfase"/>
</dbReference>
<dbReference type="EC" id="2.6.1.9" evidence="12"/>
<dbReference type="InterPro" id="IPR004839">
    <property type="entry name" value="Aminotransferase_I/II_large"/>
</dbReference>
<proteinExistence type="inferred from homology"/>
<dbReference type="Proteomes" id="UP000623681">
    <property type="component" value="Unassembled WGS sequence"/>
</dbReference>
<dbReference type="GO" id="GO:0000105">
    <property type="term" value="P:L-histidine biosynthetic process"/>
    <property type="evidence" value="ECO:0007669"/>
    <property type="project" value="UniProtKB-KW"/>
</dbReference>
<dbReference type="AlphaFoldDB" id="A0A937FGA2"/>
<comment type="cofactor">
    <cofactor evidence="1 10">
        <name>pyridoxal 5'-phosphate</name>
        <dbReference type="ChEBI" id="CHEBI:597326"/>
    </cofactor>
</comment>
<dbReference type="RefSeq" id="WP_202767769.1">
    <property type="nucleotide sequence ID" value="NZ_JAESWA010000022.1"/>
</dbReference>
<name>A0A937FGA2_9CLOT</name>
<dbReference type="PANTHER" id="PTHR42885">
    <property type="entry name" value="HISTIDINOL-PHOSPHATE AMINOTRANSFERASE-RELATED"/>
    <property type="match status" value="1"/>
</dbReference>
<dbReference type="SUPFAM" id="SSF53383">
    <property type="entry name" value="PLP-dependent transferases"/>
    <property type="match status" value="1"/>
</dbReference>
<comment type="subunit">
    <text evidence="3">Homodimer.</text>
</comment>
<comment type="caution">
    <text evidence="12">The sequence shown here is derived from an EMBL/GenBank/DDBJ whole genome shotgun (WGS) entry which is preliminary data.</text>
</comment>
<dbReference type="Pfam" id="PF00155">
    <property type="entry name" value="Aminotran_1_2"/>
    <property type="match status" value="1"/>
</dbReference>
<dbReference type="PANTHER" id="PTHR42885:SF2">
    <property type="entry name" value="HISTIDINOL-PHOSPHATE AMINOTRANSFERASE"/>
    <property type="match status" value="1"/>
</dbReference>
<evidence type="ECO:0000256" key="10">
    <source>
        <dbReference type="RuleBase" id="RU003693"/>
    </source>
</evidence>
<dbReference type="EMBL" id="JAESWA010000022">
    <property type="protein sequence ID" value="MBL4932410.1"/>
    <property type="molecule type" value="Genomic_DNA"/>
</dbReference>
<dbReference type="NCBIfam" id="TIGR01141">
    <property type="entry name" value="hisC"/>
    <property type="match status" value="1"/>
</dbReference>
<dbReference type="InterPro" id="IPR001917">
    <property type="entry name" value="Aminotrans_II_pyridoxalP_BS"/>
</dbReference>
<evidence type="ECO:0000256" key="3">
    <source>
        <dbReference type="ARBA" id="ARBA00011738"/>
    </source>
</evidence>
<dbReference type="GO" id="GO:0004400">
    <property type="term" value="F:histidinol-phosphate transaminase activity"/>
    <property type="evidence" value="ECO:0007669"/>
    <property type="project" value="UniProtKB-EC"/>
</dbReference>
<dbReference type="InterPro" id="IPR005861">
    <property type="entry name" value="HisP_aminotrans"/>
</dbReference>
<sequence>MKKIQAYTSMDTSKEIRLNANEISNNLYKDAIFSMTSILASTQFNRYPEDEALSIRKAYAKYAGVKEKNIIVGNGSDEMINLIISSTISQGKKLLTLDPDFSMFDFYTSVQGGEIVKVKIEDQGEINVKKFIETGKCENVSLIIFSNPNNPTGTVIAEKDIVKICESFSDIPIVVDEAYYEFYGESMIKYINKFNNLIVTRTLSKAWGLAAIRVGFLISNEEKINELLAYKVPYNVNTLSQTLGAVALEYINLLRENTNIIISEREKLLEELKELEVESSLDICFYPSKSNFIYGKTSHKDALVNGLKNKNILIRTFEDDSFRITVGSPQENKRLMDTLRKILVYEGDDGYDIKSL</sequence>
<dbReference type="GO" id="GO:0030170">
    <property type="term" value="F:pyridoxal phosphate binding"/>
    <property type="evidence" value="ECO:0007669"/>
    <property type="project" value="InterPro"/>
</dbReference>
<evidence type="ECO:0000313" key="13">
    <source>
        <dbReference type="Proteomes" id="UP000623681"/>
    </source>
</evidence>
<evidence type="ECO:0000313" key="12">
    <source>
        <dbReference type="EMBL" id="MBL4932410.1"/>
    </source>
</evidence>
<accession>A0A937FGA2</accession>
<keyword evidence="13" id="KW-1185">Reference proteome</keyword>
<keyword evidence="5" id="KW-0028">Amino-acid biosynthesis</keyword>
<feature type="domain" description="Aminotransferase class I/classII large" evidence="11">
    <location>
        <begin position="14"/>
        <end position="338"/>
    </location>
</feature>
<evidence type="ECO:0000256" key="4">
    <source>
        <dbReference type="ARBA" id="ARBA00022576"/>
    </source>
</evidence>
<evidence type="ECO:0000256" key="8">
    <source>
        <dbReference type="ARBA" id="ARBA00023102"/>
    </source>
</evidence>
<evidence type="ECO:0000256" key="1">
    <source>
        <dbReference type="ARBA" id="ARBA00001933"/>
    </source>
</evidence>
<dbReference type="InterPro" id="IPR015421">
    <property type="entry name" value="PyrdxlP-dep_Trfase_major"/>
</dbReference>
<comment type="pathway">
    <text evidence="9">Amino-acid biosynthesis.</text>
</comment>
<dbReference type="CDD" id="cd00609">
    <property type="entry name" value="AAT_like"/>
    <property type="match status" value="1"/>
</dbReference>
<dbReference type="InterPro" id="IPR015422">
    <property type="entry name" value="PyrdxlP-dep_Trfase_small"/>
</dbReference>
<dbReference type="Gene3D" id="3.90.1150.10">
    <property type="entry name" value="Aspartate Aminotransferase, domain 1"/>
    <property type="match status" value="1"/>
</dbReference>
<evidence type="ECO:0000256" key="9">
    <source>
        <dbReference type="ARBA" id="ARBA00029440"/>
    </source>
</evidence>